<gene>
    <name evidence="3" type="ORF">ACFPJ5_00330</name>
</gene>
<evidence type="ECO:0000313" key="3">
    <source>
        <dbReference type="EMBL" id="MFC5365367.1"/>
    </source>
</evidence>
<dbReference type="AlphaFoldDB" id="A0ABD5R6S0"/>
<accession>A0ABD5R6S0</accession>
<dbReference type="EMBL" id="JBHSKX010000001">
    <property type="protein sequence ID" value="MFC5365367.1"/>
    <property type="molecule type" value="Genomic_DNA"/>
</dbReference>
<sequence length="392" mass="42258">MLETARLKLSLLFTERGQQLAVLLAVVGVCSLAIAGVVVATPETTASPVDENEQQFATALNTSAVVTGNTTLWPAGTRLWDKPVYVSAATPTLDLHANTTVPADEQVTVETRISLRYRATADGETVWERTVTLADREVTVTNGTALTTTTLDTDRVRERASNYQQEFGRAGDVQVHLRVETSYESTAYTGDLNASSRVEFTDRGYGMTESMADGHSRSTTEMHEETVPPNPLVYGGFGLLGLCSLIGAGLLVVTTREDIGPAVGPDRDSETLREELRHVRYDEWISAGRLAPSTGERRVELATLADLVDLAIDSNERVVHDDSRGLYGVLSGTTLYVYHDDTGGSDGTVTRTADVYDDPTADAHGDPSDDDSQFDFGVDAAESSTADDDADR</sequence>
<dbReference type="Proteomes" id="UP001596201">
    <property type="component" value="Unassembled WGS sequence"/>
</dbReference>
<comment type="caution">
    <text evidence="3">The sequence shown here is derived from an EMBL/GenBank/DDBJ whole genome shotgun (WGS) entry which is preliminary data.</text>
</comment>
<reference evidence="3 4" key="1">
    <citation type="journal article" date="2019" name="Int. J. Syst. Evol. Microbiol.">
        <title>The Global Catalogue of Microorganisms (GCM) 10K type strain sequencing project: providing services to taxonomists for standard genome sequencing and annotation.</title>
        <authorList>
            <consortium name="The Broad Institute Genomics Platform"/>
            <consortium name="The Broad Institute Genome Sequencing Center for Infectious Disease"/>
            <person name="Wu L."/>
            <person name="Ma J."/>
        </authorList>
    </citation>
    <scope>NUCLEOTIDE SEQUENCE [LARGE SCALE GENOMIC DNA]</scope>
    <source>
        <strain evidence="3 4">CGMCC 1.12237</strain>
    </source>
</reference>
<feature type="region of interest" description="Disordered" evidence="1">
    <location>
        <begin position="341"/>
        <end position="392"/>
    </location>
</feature>
<protein>
    <submittedName>
        <fullName evidence="3">DUF5305 family protein</fullName>
    </submittedName>
</protein>
<evidence type="ECO:0000313" key="4">
    <source>
        <dbReference type="Proteomes" id="UP001596201"/>
    </source>
</evidence>
<keyword evidence="2" id="KW-0812">Transmembrane</keyword>
<dbReference type="RefSeq" id="WP_227229339.1">
    <property type="nucleotide sequence ID" value="NZ_JAJCVJ010000001.1"/>
</dbReference>
<organism evidence="3 4">
    <name type="scientific">Salinirubrum litoreum</name>
    <dbReference type="NCBI Taxonomy" id="1126234"/>
    <lineage>
        <taxon>Archaea</taxon>
        <taxon>Methanobacteriati</taxon>
        <taxon>Methanobacteriota</taxon>
        <taxon>Stenosarchaea group</taxon>
        <taxon>Halobacteria</taxon>
        <taxon>Halobacteriales</taxon>
        <taxon>Haloferacaceae</taxon>
        <taxon>Salinirubrum</taxon>
    </lineage>
</organism>
<evidence type="ECO:0000256" key="2">
    <source>
        <dbReference type="SAM" id="Phobius"/>
    </source>
</evidence>
<dbReference type="InterPro" id="IPR035185">
    <property type="entry name" value="DUF5305"/>
</dbReference>
<keyword evidence="4" id="KW-1185">Reference proteome</keyword>
<evidence type="ECO:0000256" key="1">
    <source>
        <dbReference type="SAM" id="MobiDB-lite"/>
    </source>
</evidence>
<keyword evidence="2" id="KW-0472">Membrane</keyword>
<keyword evidence="2" id="KW-1133">Transmembrane helix</keyword>
<dbReference type="Pfam" id="PF17231">
    <property type="entry name" value="DUF5305"/>
    <property type="match status" value="1"/>
</dbReference>
<name>A0ABD5R6S0_9EURY</name>
<feature type="transmembrane region" description="Helical" evidence="2">
    <location>
        <begin position="20"/>
        <end position="40"/>
    </location>
</feature>
<proteinExistence type="predicted"/>